<dbReference type="Pfam" id="PF17961">
    <property type="entry name" value="Big_8"/>
    <property type="match status" value="1"/>
</dbReference>
<accession>A0A077MGC3</accession>
<keyword evidence="5" id="KW-0572">Peptidoglycan-anchor</keyword>
<dbReference type="Gene3D" id="2.60.40.1280">
    <property type="match status" value="1"/>
</dbReference>
<dbReference type="Pfam" id="PF17210">
    <property type="entry name" value="SdrD_B"/>
    <property type="match status" value="3"/>
</dbReference>
<comment type="caution">
    <text evidence="9">The sequence shown here is derived from an EMBL/GenBank/DDBJ whole genome shotgun (WGS) entry which is preliminary data.</text>
</comment>
<dbReference type="InterPro" id="IPR051417">
    <property type="entry name" value="SDr/BOS_complex"/>
</dbReference>
<gene>
    <name evidence="9" type="ORF">BN13_80027</name>
</gene>
<dbReference type="InterPro" id="IPR041171">
    <property type="entry name" value="SDR_Ig"/>
</dbReference>
<reference evidence="9 10" key="1">
    <citation type="journal article" date="2013" name="ISME J.">
        <title>A metabolic model for members of the genus Tetrasphaera involved in enhanced biological phosphorus removal.</title>
        <authorList>
            <person name="Kristiansen R."/>
            <person name="Nguyen H.T.T."/>
            <person name="Saunders A.M."/>
            <person name="Nielsen J.L."/>
            <person name="Wimmer R."/>
            <person name="Le V.Q."/>
            <person name="McIlroy S.J."/>
            <person name="Petrovski S."/>
            <person name="Seviour R.J."/>
            <person name="Calteau A."/>
            <person name="Nielsen K.L."/>
            <person name="Nielsen P.H."/>
        </authorList>
    </citation>
    <scope>NUCLEOTIDE SEQUENCE [LARGE SCALE GENOMIC DNA]</scope>
    <source>
        <strain evidence="9 10">Ben 74</strain>
    </source>
</reference>
<feature type="domain" description="SD-repeat containing protein B" evidence="7">
    <location>
        <begin position="342"/>
        <end position="464"/>
    </location>
</feature>
<dbReference type="GO" id="GO:0005975">
    <property type="term" value="P:carbohydrate metabolic process"/>
    <property type="evidence" value="ECO:0007669"/>
    <property type="project" value="UniProtKB-ARBA"/>
</dbReference>
<evidence type="ECO:0000259" key="7">
    <source>
        <dbReference type="Pfam" id="PF17210"/>
    </source>
</evidence>
<sequence length="1261" mass="130298">MGLGVRRGFLIRVVRQQTPWSAGFTHNERFIPLHTNTLKRRRGSFSAVTAVAVFAGTATTTMLTPPVAQAAEINGAVTGVNIVATTIKTNTQTKVTTNWAVPNGTQAGDTFQVVLPADPFSGITSPNFTLTDTDGSVVANAVVVGRTVTFTMTAYAANHVNVRGTAEFMAKVANNATLGAQTPVIQTTGKTFTDNVTVVAGASQGDNTKVGSVEKNATTGLPFFAWKIKTGEVTSAQTVTVTDTPVAPLTLDCATITVRVAGTLRPAAIDSCTPTKLVVSTNMTVGQSMLIQGQSVFPAGATEGDPFTNRAVIDIDGDAKNTQYTVKYPAAGGTGTGDQFVSVGDYVWLDANHDGIQQSTEQGIPDVGLTISRTDGAPVTDYLGNPYVPDAATGADGLYTFTNLPVPPAGVNYTVTIDPDTVPAGYFPTLTGQGTSATDSSTGSATSSGLTALGDRDDTLDFGFWKPTPQVDIEKVDAASNDADTSDLAVDLGMSPGSTDLAFTVTNPGNEPLTTVAVKDVVVSNGTVTDLVCTFPDGSTGTTWAGPWQPAVQFDCTAKLAGVAAGTVLHQDRATVTAVGQTSKKPVTDTDDYWAKTTKTPSVCVGDYVWFDANHNGIQESGEIGVPGVKLAITRTDGKPATNADGTTPAGQTSAADGSYHFCGLSVLPTGVQYTVTVDPSTYPAGYVPTLTGQGTSATDSSTGSATSTDLTEDGAKDDTLDFGFWKPTPQVDIEKIDAKGNDADTSAEAVDLGVSPGSTGLTFIVKNPGTEALTNVSVSDVVKANGSISGLSCTFPNNTVGLSWTGPFAPGAQFECHATLSGVVSGAVLHQDTATVNAVGELSKTPVTDADDYWAKTIEPAKVSIGDYVWFDSNHNGVQETGEKGIPGVQLAVTRTDGKPALYASGATPSVVTTDANGGYAYAGLAALPAGVQYTVTIDMDTVPAGFYPTITGQGTTATDSSTGFATSTDLTKDGDADRTLDFGFWKPAPVIDIVKKDIKGNDANTAAEAVDLGMAPGGRALVFTIANKGNEQIKNPTVSDVVISNGTVEDLSCTFPDGAEGLTWTGTLSVGGWFKCTAMLVGVEGGAVLHQDRATVTGTGAVSGIPVKDRDDYWAKTKEYKVVQVQLDRYRWGNAIPGKAPSVKYGNKIAAMDDDARLAYGEDFWVGKGLAKPYTDKKTAVVRVTVPVDASNQDIIDAVNKVIVGGFNTLATTAKLGTVKGSGAVTDAFIMPAGATSVDPWGPTKAAQVFLGRSLVAGK</sequence>
<keyword evidence="4" id="KW-0732">Signal</keyword>
<dbReference type="PANTHER" id="PTHR23303:SF15">
    <property type="entry name" value="COLOSSIN-A"/>
    <property type="match status" value="1"/>
</dbReference>
<dbReference type="InterPro" id="IPR008966">
    <property type="entry name" value="Adhesion_dom_sf"/>
</dbReference>
<evidence type="ECO:0000256" key="3">
    <source>
        <dbReference type="ARBA" id="ARBA00022525"/>
    </source>
</evidence>
<dbReference type="InterPro" id="IPR013783">
    <property type="entry name" value="Ig-like_fold"/>
</dbReference>
<dbReference type="GO" id="GO:0007155">
    <property type="term" value="P:cell adhesion"/>
    <property type="evidence" value="ECO:0007669"/>
    <property type="project" value="InterPro"/>
</dbReference>
<feature type="compositionally biased region" description="Low complexity" evidence="6">
    <location>
        <begin position="695"/>
        <end position="710"/>
    </location>
</feature>
<organism evidence="9 10">
    <name type="scientific">Nostocoides jenkinsii Ben 74</name>
    <dbReference type="NCBI Taxonomy" id="1193518"/>
    <lineage>
        <taxon>Bacteria</taxon>
        <taxon>Bacillati</taxon>
        <taxon>Actinomycetota</taxon>
        <taxon>Actinomycetes</taxon>
        <taxon>Micrococcales</taxon>
        <taxon>Intrasporangiaceae</taxon>
        <taxon>Nostocoides</taxon>
    </lineage>
</organism>
<feature type="domain" description="SD-repeat containing protein B" evidence="7">
    <location>
        <begin position="865"/>
        <end position="986"/>
    </location>
</feature>
<dbReference type="OrthoDB" id="5142801at2"/>
<evidence type="ECO:0000256" key="4">
    <source>
        <dbReference type="ARBA" id="ARBA00022729"/>
    </source>
</evidence>
<dbReference type="InterPro" id="IPR011252">
    <property type="entry name" value="Fibrogen-bd_dom1"/>
</dbReference>
<evidence type="ECO:0000256" key="5">
    <source>
        <dbReference type="ARBA" id="ARBA00023088"/>
    </source>
</evidence>
<keyword evidence="3" id="KW-0964">Secreted</keyword>
<keyword evidence="2" id="KW-0134">Cell wall</keyword>
<feature type="domain" description="SDR-like Ig" evidence="8">
    <location>
        <begin position="88"/>
        <end position="174"/>
    </location>
</feature>
<dbReference type="AlphaFoldDB" id="A0A077MGC3"/>
<feature type="region of interest" description="Disordered" evidence="6">
    <location>
        <begin position="692"/>
        <end position="718"/>
    </location>
</feature>
<evidence type="ECO:0000256" key="1">
    <source>
        <dbReference type="ARBA" id="ARBA00004168"/>
    </source>
</evidence>
<feature type="region of interest" description="Disordered" evidence="6">
    <location>
        <begin position="433"/>
        <end position="452"/>
    </location>
</feature>
<evidence type="ECO:0000313" key="9">
    <source>
        <dbReference type="EMBL" id="CCI54658.1"/>
    </source>
</evidence>
<evidence type="ECO:0000313" key="10">
    <source>
        <dbReference type="Proteomes" id="UP000035720"/>
    </source>
</evidence>
<evidence type="ECO:0000256" key="6">
    <source>
        <dbReference type="SAM" id="MobiDB-lite"/>
    </source>
</evidence>
<dbReference type="Proteomes" id="UP000035720">
    <property type="component" value="Unassembled WGS sequence"/>
</dbReference>
<dbReference type="Gene3D" id="2.60.40.10">
    <property type="entry name" value="Immunoglobulins"/>
    <property type="match status" value="3"/>
</dbReference>
<dbReference type="STRING" id="1193518.BN13_80027"/>
<name>A0A077MGC3_9MICO</name>
<comment type="subcellular location">
    <subcellularLocation>
        <location evidence="1">Secreted</location>
        <location evidence="1">Cell wall</location>
        <topology evidence="1">Peptidoglycan-anchor</topology>
    </subcellularLocation>
</comment>
<dbReference type="EMBL" id="CAJC01000194">
    <property type="protein sequence ID" value="CCI54658.1"/>
    <property type="molecule type" value="Genomic_DNA"/>
</dbReference>
<dbReference type="SUPFAM" id="SSF117074">
    <property type="entry name" value="Hypothetical protein PA1324"/>
    <property type="match status" value="3"/>
</dbReference>
<keyword evidence="10" id="KW-1185">Reference proteome</keyword>
<dbReference type="PANTHER" id="PTHR23303">
    <property type="entry name" value="CARBOXYPEPTIDASE REGULATORY REGION-CONTAINING"/>
    <property type="match status" value="1"/>
</dbReference>
<evidence type="ECO:0008006" key="11">
    <source>
        <dbReference type="Google" id="ProtNLM"/>
    </source>
</evidence>
<evidence type="ECO:0000256" key="2">
    <source>
        <dbReference type="ARBA" id="ARBA00022512"/>
    </source>
</evidence>
<dbReference type="SUPFAM" id="SSF49401">
    <property type="entry name" value="Bacterial adhesins"/>
    <property type="match status" value="1"/>
</dbReference>
<feature type="domain" description="SD-repeat containing protein B" evidence="7">
    <location>
        <begin position="605"/>
        <end position="725"/>
    </location>
</feature>
<dbReference type="InterPro" id="IPR033764">
    <property type="entry name" value="Sdr_B"/>
</dbReference>
<evidence type="ECO:0000259" key="8">
    <source>
        <dbReference type="Pfam" id="PF17961"/>
    </source>
</evidence>
<protein>
    <recommendedName>
        <fullName evidence="11">SD-repeat containing protein B domain-containing protein</fullName>
    </recommendedName>
</protein>
<proteinExistence type="predicted"/>